<organism evidence="1 2">
    <name type="scientific">Tsuneonella deserti</name>
    <dbReference type="NCBI Taxonomy" id="2035528"/>
    <lineage>
        <taxon>Bacteria</taxon>
        <taxon>Pseudomonadati</taxon>
        <taxon>Pseudomonadota</taxon>
        <taxon>Alphaproteobacteria</taxon>
        <taxon>Sphingomonadales</taxon>
        <taxon>Erythrobacteraceae</taxon>
        <taxon>Tsuneonella</taxon>
    </lineage>
</organism>
<sequence>MTETGKYHLPEGQLSLSGPVVRPAIGTLPIRGDLAHIALADKYFVANYVMPQLREIGPAGAALLCLPRDGADEVTRLDAGAMFEALDYSGDWCWGCLGPQGPSGYLRIAELAPRTGG</sequence>
<dbReference type="Proteomes" id="UP000619041">
    <property type="component" value="Unassembled WGS sequence"/>
</dbReference>
<keyword evidence="2" id="KW-1185">Reference proteome</keyword>
<evidence type="ECO:0000313" key="1">
    <source>
        <dbReference type="EMBL" id="GGD98499.1"/>
    </source>
</evidence>
<gene>
    <name evidence="1" type="ORF">GCM10011515_17920</name>
</gene>
<evidence type="ECO:0008006" key="3">
    <source>
        <dbReference type="Google" id="ProtNLM"/>
    </source>
</evidence>
<accession>A0ABQ1S8L9</accession>
<comment type="caution">
    <text evidence="1">The sequence shown here is derived from an EMBL/GenBank/DDBJ whole genome shotgun (WGS) entry which is preliminary data.</text>
</comment>
<evidence type="ECO:0000313" key="2">
    <source>
        <dbReference type="Proteomes" id="UP000619041"/>
    </source>
</evidence>
<dbReference type="RefSeq" id="WP_188644818.1">
    <property type="nucleotide sequence ID" value="NZ_BMKL01000001.1"/>
</dbReference>
<protein>
    <recommendedName>
        <fullName evidence="3">Bacterial dipeptidyl-peptidase SH3 domain-containing protein</fullName>
    </recommendedName>
</protein>
<reference evidence="2" key="1">
    <citation type="journal article" date="2019" name="Int. J. Syst. Evol. Microbiol.">
        <title>The Global Catalogue of Microorganisms (GCM) 10K type strain sequencing project: providing services to taxonomists for standard genome sequencing and annotation.</title>
        <authorList>
            <consortium name="The Broad Institute Genomics Platform"/>
            <consortium name="The Broad Institute Genome Sequencing Center for Infectious Disease"/>
            <person name="Wu L."/>
            <person name="Ma J."/>
        </authorList>
    </citation>
    <scope>NUCLEOTIDE SEQUENCE [LARGE SCALE GENOMIC DNA]</scope>
    <source>
        <strain evidence="2">CGMCC 1.15959</strain>
    </source>
</reference>
<dbReference type="EMBL" id="BMKL01000001">
    <property type="protein sequence ID" value="GGD98499.1"/>
    <property type="molecule type" value="Genomic_DNA"/>
</dbReference>
<name>A0ABQ1S8L9_9SPHN</name>
<proteinExistence type="predicted"/>